<organism evidence="8 9">
    <name type="scientific">Clostridium moniliforme</name>
    <dbReference type="NCBI Taxonomy" id="39489"/>
    <lineage>
        <taxon>Bacteria</taxon>
        <taxon>Bacillati</taxon>
        <taxon>Bacillota</taxon>
        <taxon>Clostridia</taxon>
        <taxon>Eubacteriales</taxon>
        <taxon>Clostridiaceae</taxon>
        <taxon>Clostridium</taxon>
    </lineage>
</organism>
<reference evidence="8 9" key="1">
    <citation type="submission" date="2021-03" db="EMBL/GenBank/DDBJ databases">
        <title>Genomic Encyclopedia of Type Strains, Phase IV (KMG-IV): sequencing the most valuable type-strain genomes for metagenomic binning, comparative biology and taxonomic classification.</title>
        <authorList>
            <person name="Goeker M."/>
        </authorList>
    </citation>
    <scope>NUCLEOTIDE SEQUENCE [LARGE SCALE GENOMIC DNA]</scope>
    <source>
        <strain evidence="8 9">DSM 3984</strain>
    </source>
</reference>
<keyword evidence="5" id="KW-0408">Iron</keyword>
<dbReference type="InterPro" id="IPR048574">
    <property type="entry name" value="RUBY_RBDX"/>
</dbReference>
<proteinExistence type="predicted"/>
<dbReference type="CDD" id="cd00729">
    <property type="entry name" value="rubredoxin_SM"/>
    <property type="match status" value="1"/>
</dbReference>
<keyword evidence="3" id="KW-0479">Metal-binding</keyword>
<dbReference type="PANTHER" id="PTHR43865">
    <property type="entry name" value="RUBRERYTHRIN-RELATED"/>
    <property type="match status" value="1"/>
</dbReference>
<feature type="domain" description="Rubredoxin-like" evidence="6">
    <location>
        <begin position="158"/>
        <end position="192"/>
    </location>
</feature>
<protein>
    <submittedName>
        <fullName evidence="8">Rubrerythrin</fullName>
    </submittedName>
</protein>
<sequence>MKSLKGTKTAENLMKSFAGECQARTRYTYFASAARKEGFVQISNIFMETAENEKEHAKRFYKFLKDDFQGEAIEINAGYPVELPTDTKTNLIYAAEGEHDENSNLYPTFADVAEKEGFPEIAAAFRMIAKAEIAHEMRYRKLAANIEEGIVFKRESKNTLWKCGNCGFIFEGAEAPIKCPACLHPQSYFELFTENY</sequence>
<evidence type="ECO:0000313" key="8">
    <source>
        <dbReference type="EMBL" id="MBP1890234.1"/>
    </source>
</evidence>
<dbReference type="SUPFAM" id="SSF47240">
    <property type="entry name" value="Ferritin-like"/>
    <property type="match status" value="1"/>
</dbReference>
<dbReference type="RefSeq" id="WP_209797160.1">
    <property type="nucleotide sequence ID" value="NZ_JAGGJZ010000005.1"/>
</dbReference>
<dbReference type="PANTHER" id="PTHR43865:SF1">
    <property type="entry name" value="RUBRERYTHRIN-RELATED"/>
    <property type="match status" value="1"/>
</dbReference>
<dbReference type="EMBL" id="JAGGJZ010000005">
    <property type="protein sequence ID" value="MBP1890234.1"/>
    <property type="molecule type" value="Genomic_DNA"/>
</dbReference>
<dbReference type="SUPFAM" id="SSF57802">
    <property type="entry name" value="Rubredoxin-like"/>
    <property type="match status" value="1"/>
</dbReference>
<keyword evidence="2" id="KW-0813">Transport</keyword>
<dbReference type="NCBIfam" id="NF045767">
    <property type="entry name" value="RuberyRbr"/>
    <property type="match status" value="1"/>
</dbReference>
<dbReference type="Proteomes" id="UP000783390">
    <property type="component" value="Unassembled WGS sequence"/>
</dbReference>
<dbReference type="InterPro" id="IPR012347">
    <property type="entry name" value="Ferritin-like"/>
</dbReference>
<dbReference type="InterPro" id="IPR024934">
    <property type="entry name" value="Rubredoxin-like_dom"/>
</dbReference>
<dbReference type="InterPro" id="IPR003251">
    <property type="entry name" value="Rr_diiron-bd_dom"/>
</dbReference>
<feature type="domain" description="Ferritin-like diiron" evidence="7">
    <location>
        <begin position="3"/>
        <end position="150"/>
    </location>
</feature>
<evidence type="ECO:0000256" key="3">
    <source>
        <dbReference type="ARBA" id="ARBA00022723"/>
    </source>
</evidence>
<dbReference type="CDD" id="cd01041">
    <property type="entry name" value="Rubrerythrin"/>
    <property type="match status" value="1"/>
</dbReference>
<dbReference type="InterPro" id="IPR009040">
    <property type="entry name" value="Ferritin-like_diiron"/>
</dbReference>
<evidence type="ECO:0000256" key="5">
    <source>
        <dbReference type="ARBA" id="ARBA00023004"/>
    </source>
</evidence>
<evidence type="ECO:0000256" key="4">
    <source>
        <dbReference type="ARBA" id="ARBA00022982"/>
    </source>
</evidence>
<dbReference type="PROSITE" id="PS50905">
    <property type="entry name" value="FERRITIN_LIKE"/>
    <property type="match status" value="1"/>
</dbReference>
<keyword evidence="4" id="KW-0249">Electron transport</keyword>
<dbReference type="Gene3D" id="2.20.28.10">
    <property type="match status" value="1"/>
</dbReference>
<dbReference type="InterPro" id="IPR052364">
    <property type="entry name" value="Rubrerythrin"/>
</dbReference>
<dbReference type="Pfam" id="PF02915">
    <property type="entry name" value="Rubrerythrin"/>
    <property type="match status" value="1"/>
</dbReference>
<evidence type="ECO:0000313" key="9">
    <source>
        <dbReference type="Proteomes" id="UP000783390"/>
    </source>
</evidence>
<evidence type="ECO:0000259" key="6">
    <source>
        <dbReference type="PROSITE" id="PS50903"/>
    </source>
</evidence>
<gene>
    <name evidence="8" type="ORF">J2Z53_001824</name>
</gene>
<evidence type="ECO:0000256" key="2">
    <source>
        <dbReference type="ARBA" id="ARBA00022448"/>
    </source>
</evidence>
<comment type="cofactor">
    <cofactor evidence="1">
        <name>Fe(3+)</name>
        <dbReference type="ChEBI" id="CHEBI:29034"/>
    </cofactor>
</comment>
<evidence type="ECO:0000256" key="1">
    <source>
        <dbReference type="ARBA" id="ARBA00001965"/>
    </source>
</evidence>
<accession>A0ABS4F1Y0</accession>
<name>A0ABS4F1Y0_9CLOT</name>
<dbReference type="Gene3D" id="1.20.1260.10">
    <property type="match status" value="1"/>
</dbReference>
<dbReference type="Pfam" id="PF21349">
    <property type="entry name" value="RUBY_RBDX"/>
    <property type="match status" value="1"/>
</dbReference>
<dbReference type="PROSITE" id="PS50903">
    <property type="entry name" value="RUBREDOXIN_LIKE"/>
    <property type="match status" value="1"/>
</dbReference>
<dbReference type="InterPro" id="IPR009078">
    <property type="entry name" value="Ferritin-like_SF"/>
</dbReference>
<evidence type="ECO:0000259" key="7">
    <source>
        <dbReference type="PROSITE" id="PS50905"/>
    </source>
</evidence>
<keyword evidence="9" id="KW-1185">Reference proteome</keyword>
<comment type="caution">
    <text evidence="8">The sequence shown here is derived from an EMBL/GenBank/DDBJ whole genome shotgun (WGS) entry which is preliminary data.</text>
</comment>